<dbReference type="EMBL" id="CFOH01000024">
    <property type="protein sequence ID" value="CFE46607.1"/>
    <property type="molecule type" value="Genomic_DNA"/>
</dbReference>
<dbReference type="Proteomes" id="UP000039021">
    <property type="component" value="Unassembled WGS sequence"/>
</dbReference>
<evidence type="ECO:0000313" key="2">
    <source>
        <dbReference type="EMBL" id="CFE37338.1"/>
    </source>
</evidence>
<dbReference type="EMBL" id="CSAE01000414">
    <property type="protein sequence ID" value="COW25955.1"/>
    <property type="molecule type" value="Genomic_DNA"/>
</dbReference>
<dbReference type="EMBL" id="CFOE01000056">
    <property type="protein sequence ID" value="CFE37338.1"/>
    <property type="molecule type" value="Genomic_DNA"/>
</dbReference>
<dbReference type="Proteomes" id="UP000046947">
    <property type="component" value="Unassembled WGS sequence"/>
</dbReference>
<evidence type="ECO:0000313" key="5">
    <source>
        <dbReference type="EMBL" id="COW25955.1"/>
    </source>
</evidence>
<evidence type="ECO:0000313" key="8">
    <source>
        <dbReference type="Proteomes" id="UP000039021"/>
    </source>
</evidence>
<evidence type="ECO:0000313" key="7">
    <source>
        <dbReference type="Proteomes" id="UP000038802"/>
    </source>
</evidence>
<name>A0A0U0T7K1_MYCTX</name>
<evidence type="ECO:0000313" key="6">
    <source>
        <dbReference type="EMBL" id="COX79839.1"/>
    </source>
</evidence>
<evidence type="ECO:0000313" key="10">
    <source>
        <dbReference type="Proteomes" id="UP000046947"/>
    </source>
</evidence>
<dbReference type="Proteomes" id="UP000048289">
    <property type="component" value="Unassembled WGS sequence"/>
</dbReference>
<evidence type="ECO:0000313" key="9">
    <source>
        <dbReference type="Proteomes" id="UP000044938"/>
    </source>
</evidence>
<reference evidence="7 8" key="3">
    <citation type="submission" date="2015-03" db="EMBL/GenBank/DDBJ databases">
        <authorList>
            <consortium name="Pathogen Informatics"/>
        </authorList>
    </citation>
    <scope>NUCLEOTIDE SEQUENCE [LARGE SCALE GENOMIC DNA]</scope>
    <source>
        <strain evidence="2 11">G09901357</strain>
        <strain evidence="3 10">H09601792</strain>
        <strain evidence="7">K00500041</strain>
        <strain evidence="4 9">M09401471</strain>
        <strain evidence="8">N09902308</strain>
    </source>
</reference>
<dbReference type="Proteomes" id="UP000038802">
    <property type="component" value="Unassembled WGS sequence"/>
</dbReference>
<sequence length="75" mass="7974">MCSTLGSWRRAVSQCSSSARRSGVVNASKVSPSTRDSAVANDAKASVISSRVEHMTECYVQAPTTMLAQSLLKPQ</sequence>
<dbReference type="AlphaFoldDB" id="A0A0U0T7K1"/>
<dbReference type="EMBL" id="CSBK01000710">
    <property type="protein sequence ID" value="COX79839.1"/>
    <property type="molecule type" value="Genomic_DNA"/>
</dbReference>
<reference evidence="6" key="1">
    <citation type="submission" date="2015-03" db="EMBL/GenBank/DDBJ databases">
        <authorList>
            <consortium name="Pathogen Informatics"/>
            <person name="Murphy D."/>
        </authorList>
    </citation>
    <scope>NUCLEOTIDE SEQUENCE</scope>
    <source>
        <strain evidence="6">N09902308</strain>
    </source>
</reference>
<gene>
    <name evidence="2" type="ORF">ERS007681_00725</name>
    <name evidence="3" type="ORF">ERS007688_00287</name>
    <name evidence="5" type="ORF">ERS007703_03203</name>
    <name evidence="4" type="ORF">ERS007720_00305</name>
    <name evidence="6" type="ORF">ERS007739_01738</name>
</gene>
<reference evidence="5" key="2">
    <citation type="submission" date="2015-03" db="EMBL/GenBank/DDBJ databases">
        <authorList>
            <person name="Murphy D."/>
        </authorList>
    </citation>
    <scope>NUCLEOTIDE SEQUENCE [LARGE SCALE GENOMIC DNA]</scope>
    <source>
        <strain evidence="5">K00500041</strain>
    </source>
</reference>
<evidence type="ECO:0000313" key="3">
    <source>
        <dbReference type="EMBL" id="CFE46607.1"/>
    </source>
</evidence>
<accession>A0A0U0T7K1</accession>
<proteinExistence type="predicted"/>
<organism evidence="5 7">
    <name type="scientific">Mycobacterium tuberculosis</name>
    <dbReference type="NCBI Taxonomy" id="1773"/>
    <lineage>
        <taxon>Bacteria</taxon>
        <taxon>Bacillati</taxon>
        <taxon>Actinomycetota</taxon>
        <taxon>Actinomycetes</taxon>
        <taxon>Mycobacteriales</taxon>
        <taxon>Mycobacteriaceae</taxon>
        <taxon>Mycobacterium</taxon>
        <taxon>Mycobacterium tuberculosis complex</taxon>
    </lineage>
</organism>
<feature type="region of interest" description="Disordered" evidence="1">
    <location>
        <begin position="23"/>
        <end position="42"/>
    </location>
</feature>
<evidence type="ECO:0000313" key="4">
    <source>
        <dbReference type="EMBL" id="COV47724.1"/>
    </source>
</evidence>
<dbReference type="EMBL" id="CSAJ01000020">
    <property type="protein sequence ID" value="COV47724.1"/>
    <property type="molecule type" value="Genomic_DNA"/>
</dbReference>
<evidence type="ECO:0000313" key="11">
    <source>
        <dbReference type="Proteomes" id="UP000048289"/>
    </source>
</evidence>
<evidence type="ECO:0000256" key="1">
    <source>
        <dbReference type="SAM" id="MobiDB-lite"/>
    </source>
</evidence>
<dbReference type="Proteomes" id="UP000044938">
    <property type="component" value="Unassembled WGS sequence"/>
</dbReference>
<protein>
    <submittedName>
        <fullName evidence="5">Uncharacterized protein</fullName>
    </submittedName>
</protein>